<accession>A0A6C0CYF9</accession>
<organism evidence="2">
    <name type="scientific">viral metagenome</name>
    <dbReference type="NCBI Taxonomy" id="1070528"/>
    <lineage>
        <taxon>unclassified sequences</taxon>
        <taxon>metagenomes</taxon>
        <taxon>organismal metagenomes</taxon>
    </lineage>
</organism>
<name>A0A6C0CYF9_9ZZZZ</name>
<proteinExistence type="predicted"/>
<dbReference type="InterPro" id="IPR031893">
    <property type="entry name" value="Phage_tail_APC"/>
</dbReference>
<dbReference type="Gene3D" id="6.10.140.1310">
    <property type="match status" value="1"/>
</dbReference>
<dbReference type="AlphaFoldDB" id="A0A6C0CYF9"/>
<evidence type="ECO:0000313" key="2">
    <source>
        <dbReference type="EMBL" id="QHT09202.1"/>
    </source>
</evidence>
<feature type="domain" description="Phage tail assembly chaperone-like" evidence="1">
    <location>
        <begin position="58"/>
        <end position="124"/>
    </location>
</feature>
<reference evidence="2" key="1">
    <citation type="journal article" date="2020" name="Nature">
        <title>Giant virus diversity and host interactions through global metagenomics.</title>
        <authorList>
            <person name="Schulz F."/>
            <person name="Roux S."/>
            <person name="Paez-Espino D."/>
            <person name="Jungbluth S."/>
            <person name="Walsh D.A."/>
            <person name="Denef V.J."/>
            <person name="McMahon K.D."/>
            <person name="Konstantinidis K.T."/>
            <person name="Eloe-Fadrosh E.A."/>
            <person name="Kyrpides N.C."/>
            <person name="Woyke T."/>
        </authorList>
    </citation>
    <scope>NUCLEOTIDE SEQUENCE</scope>
    <source>
        <strain evidence="2">GVMAG-M-3300023110-24</strain>
    </source>
</reference>
<dbReference type="Pfam" id="PF16778">
    <property type="entry name" value="Phage_tail_APC"/>
    <property type="match status" value="1"/>
</dbReference>
<sequence>MEADYYTTICSIRPGSEFTINGNDYTSLVWNDSDSTKPSEQEILNKIEDNENILKYEILRIERNKKLIESDKYMIIDFPNITQSRVESFKLYRQNLRDLPGTININDLSLTYDDTNPLSGLTWPTLP</sequence>
<evidence type="ECO:0000259" key="1">
    <source>
        <dbReference type="Pfam" id="PF16778"/>
    </source>
</evidence>
<dbReference type="EMBL" id="MN739508">
    <property type="protein sequence ID" value="QHT09202.1"/>
    <property type="molecule type" value="Genomic_DNA"/>
</dbReference>
<protein>
    <recommendedName>
        <fullName evidence="1">Phage tail assembly chaperone-like domain-containing protein</fullName>
    </recommendedName>
</protein>